<feature type="compositionally biased region" description="Polar residues" evidence="10">
    <location>
        <begin position="37"/>
        <end position="56"/>
    </location>
</feature>
<accession>A0AAD5S3T2</accession>
<keyword evidence="8 9" id="KW-0539">Nucleus</keyword>
<sequence>MSSKRKLPATAASTTDDWSRPNSFNKLLKNLKKSSKRSTTFRPTSSIETPVNNAKTVTHKNKKPRLAVTEVPDEITGDDFPAENGEGFDNNSGVIGSGDVEDMQSEDGSENGDDAELEDELADDQGDSDDDAEGGDNVEGAAEDDEDEDEDEAGAGADPFFTQFSDSISTTLPLAAAQLSQNAWILSKDEDPILKSIISYNMPNSNSSLVNLDQTVSLESLKIKTRLHTPFKSLNEPLLPTVDQTTPFTPLQSRLIPPLNTYKDIMFTNETHATARELRHMYCLHAVNHVFKTRDKVLKNTAKIKAAGEEGKETLDIRDQGFTRPKVLILLPFRNTALEVVKMLIALSGTKQQDNKKRFMDEFGVDPENDVVDPKKPEDHKKSFAGNIDDCFRVGIKFSRKQMKLFAPFYGSDIIVASPLGLRMVIGAEGDKKRDFDFLSSIEMVILDNSEVFLMQNWDHVQHIFEHLNLIPKDPHGCDFSRVRSYYLDGRAKNVRQTLLFSSLQTPHLTSLFQTQSHNPTGRLKILHPLTGTISQVHTSLPQLFHRIPVPHPSQSADLRFDFFKEKIMPSVVGKAGNVVQGGTVIFVSDYFDFVRVRNWVKG</sequence>
<dbReference type="AlphaFoldDB" id="A0AAD5S3T2"/>
<evidence type="ECO:0000259" key="12">
    <source>
        <dbReference type="Pfam" id="PF22916"/>
    </source>
</evidence>
<evidence type="ECO:0000256" key="9">
    <source>
        <dbReference type="RuleBase" id="RU365070"/>
    </source>
</evidence>
<feature type="compositionally biased region" description="Acidic residues" evidence="10">
    <location>
        <begin position="99"/>
        <end position="153"/>
    </location>
</feature>
<evidence type="ECO:0000256" key="10">
    <source>
        <dbReference type="SAM" id="MobiDB-lite"/>
    </source>
</evidence>
<dbReference type="InterPro" id="IPR010678">
    <property type="entry name" value="UTP25"/>
</dbReference>
<organism evidence="13 14">
    <name type="scientific">Rhizophlyctis rosea</name>
    <dbReference type="NCBI Taxonomy" id="64517"/>
    <lineage>
        <taxon>Eukaryota</taxon>
        <taxon>Fungi</taxon>
        <taxon>Fungi incertae sedis</taxon>
        <taxon>Chytridiomycota</taxon>
        <taxon>Chytridiomycota incertae sedis</taxon>
        <taxon>Chytridiomycetes</taxon>
        <taxon>Rhizophlyctidales</taxon>
        <taxon>Rhizophlyctidaceae</taxon>
        <taxon>Rhizophlyctis</taxon>
    </lineage>
</organism>
<dbReference type="GO" id="GO:0034511">
    <property type="term" value="F:U3 snoRNA binding"/>
    <property type="evidence" value="ECO:0007669"/>
    <property type="project" value="InterPro"/>
</dbReference>
<dbReference type="Pfam" id="PF06862">
    <property type="entry name" value="Utp25_C"/>
    <property type="match status" value="1"/>
</dbReference>
<comment type="subunit">
    <text evidence="4 9">Component of the ribosomal small subunit (SSU) processome composed of at least 40 protein subunits and snoRNA U3.</text>
</comment>
<protein>
    <recommendedName>
        <fullName evidence="5 9">U3 small nucleolar RNA-associated protein 25</fullName>
        <shortName evidence="9">U3 snoRNA-associated protein 25</shortName>
    </recommendedName>
</protein>
<feature type="region of interest" description="Disordered" evidence="10">
    <location>
        <begin position="1"/>
        <end position="162"/>
    </location>
</feature>
<keyword evidence="6 9" id="KW-0690">Ribosome biogenesis</keyword>
<keyword evidence="7 9" id="KW-0698">rRNA processing</keyword>
<evidence type="ECO:0000256" key="5">
    <source>
        <dbReference type="ARBA" id="ARBA00015422"/>
    </source>
</evidence>
<dbReference type="Proteomes" id="UP001212841">
    <property type="component" value="Unassembled WGS sequence"/>
</dbReference>
<evidence type="ECO:0000313" key="14">
    <source>
        <dbReference type="Proteomes" id="UP001212841"/>
    </source>
</evidence>
<dbReference type="PANTHER" id="PTHR12933:SF0">
    <property type="entry name" value="U3 SMALL NUCLEOLAR RNA-ASSOCIATED PROTEIN 25 HOMOLOG"/>
    <property type="match status" value="1"/>
</dbReference>
<evidence type="ECO:0000256" key="7">
    <source>
        <dbReference type="ARBA" id="ARBA00022552"/>
    </source>
</evidence>
<evidence type="ECO:0000259" key="11">
    <source>
        <dbReference type="Pfam" id="PF06862"/>
    </source>
</evidence>
<proteinExistence type="inferred from homology"/>
<evidence type="ECO:0000256" key="1">
    <source>
        <dbReference type="ARBA" id="ARBA00002883"/>
    </source>
</evidence>
<feature type="domain" description="UTP25 NTP hydrolase-like" evidence="12">
    <location>
        <begin position="262"/>
        <end position="523"/>
    </location>
</feature>
<name>A0AAD5S3T2_9FUNG</name>
<gene>
    <name evidence="13" type="primary">UTP25</name>
    <name evidence="13" type="ORF">HK097_004327</name>
</gene>
<feature type="domain" description="UTP25 C-terminal" evidence="11">
    <location>
        <begin position="534"/>
        <end position="602"/>
    </location>
</feature>
<dbReference type="InterPro" id="IPR027417">
    <property type="entry name" value="P-loop_NTPase"/>
</dbReference>
<dbReference type="Gene3D" id="3.40.50.300">
    <property type="entry name" value="P-loop containing nucleotide triphosphate hydrolases"/>
    <property type="match status" value="1"/>
</dbReference>
<dbReference type="InterPro" id="IPR053939">
    <property type="entry name" value="UTP25_C"/>
</dbReference>
<evidence type="ECO:0000256" key="3">
    <source>
        <dbReference type="ARBA" id="ARBA00009223"/>
    </source>
</evidence>
<dbReference type="GO" id="GO:0019843">
    <property type="term" value="F:rRNA binding"/>
    <property type="evidence" value="ECO:0007669"/>
    <property type="project" value="TreeGrafter"/>
</dbReference>
<evidence type="ECO:0000256" key="2">
    <source>
        <dbReference type="ARBA" id="ARBA00004604"/>
    </source>
</evidence>
<evidence type="ECO:0000256" key="8">
    <source>
        <dbReference type="ARBA" id="ARBA00023242"/>
    </source>
</evidence>
<dbReference type="GO" id="GO:0000462">
    <property type="term" value="P:maturation of SSU-rRNA from tricistronic rRNA transcript (SSU-rRNA, 5.8S rRNA, LSU-rRNA)"/>
    <property type="evidence" value="ECO:0007669"/>
    <property type="project" value="TreeGrafter"/>
</dbReference>
<evidence type="ECO:0000256" key="4">
    <source>
        <dbReference type="ARBA" id="ARBA00011192"/>
    </source>
</evidence>
<dbReference type="FunFam" id="3.40.50.300:FF:002356">
    <property type="entry name" value="U3 small nucleolar RNA-associated protein 25"/>
    <property type="match status" value="1"/>
</dbReference>
<comment type="function">
    <text evidence="1 9">DEAD-box RNA helicase-like protein required for pre-18S rRNA processing, specifically at sites A0, A1, and A2.</text>
</comment>
<dbReference type="EMBL" id="JADGJD010002097">
    <property type="protein sequence ID" value="KAJ3034977.1"/>
    <property type="molecule type" value="Genomic_DNA"/>
</dbReference>
<keyword evidence="14" id="KW-1185">Reference proteome</keyword>
<comment type="subcellular location">
    <subcellularLocation>
        <location evidence="2 9">Nucleus</location>
        <location evidence="2 9">Nucleolus</location>
    </subcellularLocation>
</comment>
<keyword evidence="9" id="KW-0687">Ribonucleoprotein</keyword>
<evidence type="ECO:0000313" key="13">
    <source>
        <dbReference type="EMBL" id="KAJ3034977.1"/>
    </source>
</evidence>
<reference evidence="13" key="1">
    <citation type="submission" date="2020-05" db="EMBL/GenBank/DDBJ databases">
        <title>Phylogenomic resolution of chytrid fungi.</title>
        <authorList>
            <person name="Stajich J.E."/>
            <person name="Amses K."/>
            <person name="Simmons R."/>
            <person name="Seto K."/>
            <person name="Myers J."/>
            <person name="Bonds A."/>
            <person name="Quandt C.A."/>
            <person name="Barry K."/>
            <person name="Liu P."/>
            <person name="Grigoriev I."/>
            <person name="Longcore J.E."/>
            <person name="James T.Y."/>
        </authorList>
    </citation>
    <scope>NUCLEOTIDE SEQUENCE</scope>
    <source>
        <strain evidence="13">JEL0318</strain>
    </source>
</reference>
<feature type="non-terminal residue" evidence="13">
    <location>
        <position position="1"/>
    </location>
</feature>
<evidence type="ECO:0000256" key="6">
    <source>
        <dbReference type="ARBA" id="ARBA00022517"/>
    </source>
</evidence>
<dbReference type="InterPro" id="IPR053940">
    <property type="entry name" value="UTP25_NTPase-like"/>
</dbReference>
<dbReference type="GO" id="GO:0032040">
    <property type="term" value="C:small-subunit processome"/>
    <property type="evidence" value="ECO:0007669"/>
    <property type="project" value="TreeGrafter"/>
</dbReference>
<comment type="similarity">
    <text evidence="3 9">Belongs to the UTP25 family.</text>
</comment>
<dbReference type="PANTHER" id="PTHR12933">
    <property type="entry name" value="ORF PROTEIN-RELATED"/>
    <property type="match status" value="1"/>
</dbReference>
<comment type="caution">
    <text evidence="13">The sequence shown here is derived from an EMBL/GenBank/DDBJ whole genome shotgun (WGS) entry which is preliminary data.</text>
</comment>
<dbReference type="Pfam" id="PF22916">
    <property type="entry name" value="UTP25_NTPase-like"/>
    <property type="match status" value="1"/>
</dbReference>
<feature type="compositionally biased region" description="Acidic residues" evidence="10">
    <location>
        <begin position="71"/>
        <end position="81"/>
    </location>
</feature>